<gene>
    <name evidence="8" type="primary">clsA_5</name>
    <name evidence="8" type="ORF">GALL_66800</name>
</gene>
<evidence type="ECO:0000256" key="5">
    <source>
        <dbReference type="ARBA" id="ARBA00023136"/>
    </source>
</evidence>
<keyword evidence="5 6" id="KW-0472">Membrane</keyword>
<sequence>MTTAYETLLSHWLTLHGLFVMLGLSIYVATSHTLHLRRHPSASIAWVVALVLLPYITLPLYLMFGIRKVKSAHSFVRVSESATQDSGSDTLAARTRRLAVVMALPVASPYHQLNIHEDGSQSLQVLRSMIDSAMHTIELSTFVFASDELGNELASRLMRRAREGIKVRLMVDGIGAYLGGLTDFRSLSDAGVQVVFFVPPLRSSLRGRTNLRNHRKMVVADGEWLWCGGRNLAAEYFEGGTASAHPPWIDLSFDLHGALALQTRQQFEQDWAFATRGALPDAAPPISRELSPGSAIGQLIASGPDQTDDTLYTILVSGFFNSRKRILVVTPYFVPNTTLLMSMVLAARRGVRVDLIMPRKSNHLLADLSRHRALRELASAGAHVWFLPGMIHAKGVVIDDELALAGTANLDERSLFLNYELMVAFYERNAVRGIAEWIERQQVSAVPYRAQPPGFWRELAEGLMLWLAFQL</sequence>
<dbReference type="SUPFAM" id="SSF56024">
    <property type="entry name" value="Phospholipase D/nuclease"/>
    <property type="match status" value="2"/>
</dbReference>
<dbReference type="SMART" id="SM00155">
    <property type="entry name" value="PLDc"/>
    <property type="match status" value="2"/>
</dbReference>
<keyword evidence="3 6" id="KW-0812">Transmembrane</keyword>
<dbReference type="GO" id="GO:0032049">
    <property type="term" value="P:cardiolipin biosynthetic process"/>
    <property type="evidence" value="ECO:0007669"/>
    <property type="project" value="UniProtKB-ARBA"/>
</dbReference>
<feature type="domain" description="PLD phosphodiesterase" evidence="7">
    <location>
        <begin position="387"/>
        <end position="414"/>
    </location>
</feature>
<dbReference type="InterPro" id="IPR001736">
    <property type="entry name" value="PLipase_D/transphosphatidylase"/>
</dbReference>
<keyword evidence="8" id="KW-0808">Transferase</keyword>
<dbReference type="GO" id="GO:0030572">
    <property type="term" value="F:phosphatidyltransferase activity"/>
    <property type="evidence" value="ECO:0007669"/>
    <property type="project" value="UniProtKB-ARBA"/>
</dbReference>
<dbReference type="Gene3D" id="3.30.870.10">
    <property type="entry name" value="Endonuclease Chain A"/>
    <property type="match status" value="2"/>
</dbReference>
<comment type="subcellular location">
    <subcellularLocation>
        <location evidence="1">Cell membrane</location>
        <topology evidence="1">Multi-pass membrane protein</topology>
    </subcellularLocation>
</comment>
<reference evidence="8" key="1">
    <citation type="submission" date="2016-10" db="EMBL/GenBank/DDBJ databases">
        <title>Sequence of Gallionella enrichment culture.</title>
        <authorList>
            <person name="Poehlein A."/>
            <person name="Muehling M."/>
            <person name="Daniel R."/>
        </authorList>
    </citation>
    <scope>NUCLEOTIDE SEQUENCE</scope>
</reference>
<name>A0A1J5STL7_9ZZZZ</name>
<dbReference type="InterPro" id="IPR027379">
    <property type="entry name" value="CLS_N"/>
</dbReference>
<protein>
    <submittedName>
        <fullName evidence="8">Major cardiolipin synthase ClsA</fullName>
        <ecNumber evidence="8">2.7.8.-</ecNumber>
    </submittedName>
</protein>
<keyword evidence="4 6" id="KW-1133">Transmembrane helix</keyword>
<evidence type="ECO:0000259" key="7">
    <source>
        <dbReference type="PROSITE" id="PS50035"/>
    </source>
</evidence>
<dbReference type="EC" id="2.7.8.-" evidence="8"/>
<feature type="domain" description="PLD phosphodiesterase" evidence="7">
    <location>
        <begin position="209"/>
        <end position="236"/>
    </location>
</feature>
<proteinExistence type="predicted"/>
<accession>A0A1J5STL7</accession>
<dbReference type="GO" id="GO:0005886">
    <property type="term" value="C:plasma membrane"/>
    <property type="evidence" value="ECO:0007669"/>
    <property type="project" value="UniProtKB-SubCell"/>
</dbReference>
<dbReference type="InterPro" id="IPR025202">
    <property type="entry name" value="PLD-like_dom"/>
</dbReference>
<organism evidence="8">
    <name type="scientific">mine drainage metagenome</name>
    <dbReference type="NCBI Taxonomy" id="410659"/>
    <lineage>
        <taxon>unclassified sequences</taxon>
        <taxon>metagenomes</taxon>
        <taxon>ecological metagenomes</taxon>
    </lineage>
</organism>
<evidence type="ECO:0000256" key="1">
    <source>
        <dbReference type="ARBA" id="ARBA00004651"/>
    </source>
</evidence>
<evidence type="ECO:0000256" key="6">
    <source>
        <dbReference type="SAM" id="Phobius"/>
    </source>
</evidence>
<evidence type="ECO:0000256" key="3">
    <source>
        <dbReference type="ARBA" id="ARBA00022692"/>
    </source>
</evidence>
<evidence type="ECO:0000256" key="2">
    <source>
        <dbReference type="ARBA" id="ARBA00022475"/>
    </source>
</evidence>
<keyword evidence="2" id="KW-1003">Cell membrane</keyword>
<dbReference type="Pfam" id="PF13396">
    <property type="entry name" value="PLDc_N"/>
    <property type="match status" value="1"/>
</dbReference>
<feature type="transmembrane region" description="Helical" evidence="6">
    <location>
        <begin position="42"/>
        <end position="64"/>
    </location>
</feature>
<feature type="transmembrane region" description="Helical" evidence="6">
    <location>
        <begin position="12"/>
        <end position="30"/>
    </location>
</feature>
<dbReference type="PANTHER" id="PTHR21248">
    <property type="entry name" value="CARDIOLIPIN SYNTHASE"/>
    <property type="match status" value="1"/>
</dbReference>
<evidence type="ECO:0000313" key="8">
    <source>
        <dbReference type="EMBL" id="OIR11823.1"/>
    </source>
</evidence>
<dbReference type="Pfam" id="PF13091">
    <property type="entry name" value="PLDc_2"/>
    <property type="match status" value="2"/>
</dbReference>
<comment type="caution">
    <text evidence="8">The sequence shown here is derived from an EMBL/GenBank/DDBJ whole genome shotgun (WGS) entry which is preliminary data.</text>
</comment>
<dbReference type="EMBL" id="MLJW01000019">
    <property type="protein sequence ID" value="OIR11823.1"/>
    <property type="molecule type" value="Genomic_DNA"/>
</dbReference>
<dbReference type="AlphaFoldDB" id="A0A1J5STL7"/>
<dbReference type="PROSITE" id="PS50035">
    <property type="entry name" value="PLD"/>
    <property type="match status" value="2"/>
</dbReference>
<dbReference type="PANTHER" id="PTHR21248:SF22">
    <property type="entry name" value="PHOSPHOLIPASE D"/>
    <property type="match status" value="1"/>
</dbReference>
<evidence type="ECO:0000256" key="4">
    <source>
        <dbReference type="ARBA" id="ARBA00022989"/>
    </source>
</evidence>